<organism evidence="5 6">
    <name type="scientific">Crenichthys baileyi</name>
    <name type="common">White River springfish</name>
    <dbReference type="NCBI Taxonomy" id="28760"/>
    <lineage>
        <taxon>Eukaryota</taxon>
        <taxon>Metazoa</taxon>
        <taxon>Chordata</taxon>
        <taxon>Craniata</taxon>
        <taxon>Vertebrata</taxon>
        <taxon>Euteleostomi</taxon>
        <taxon>Actinopterygii</taxon>
        <taxon>Neopterygii</taxon>
        <taxon>Teleostei</taxon>
        <taxon>Neoteleostei</taxon>
        <taxon>Acanthomorphata</taxon>
        <taxon>Ovalentaria</taxon>
        <taxon>Atherinomorphae</taxon>
        <taxon>Cyprinodontiformes</taxon>
        <taxon>Goodeidae</taxon>
        <taxon>Crenichthys</taxon>
    </lineage>
</organism>
<comment type="subcellular location">
    <subcellularLocation>
        <location evidence="1">Nucleus</location>
    </subcellularLocation>
</comment>
<sequence length="2352" mass="255702">GRRLQAPEPATEDNSICEEPAQFAEGERPRPQGSSPVQEYPEVAKDMDSDKELGARTRDTRPSSGKENANERARKGQTERSKSSLFIGRRRQPPYLCEAEHDPDHKAGTGHKGKKSGLGSIFERTPTPKMSKSQEAQSPEGGFIVNTAKDGCVEGLVYGGGGKDGIFIKKVVPESPASKSLKVKEGDQILSATVYFDNMSYEDAIQILEHAQAYKLKLCLKRQPDITETKPAIKSDIIPEEEVSSTEMREQGKTRRRRDARISWPKFPSFGKGRKSRFTRSHSSSEADEQRKLELSPTTSDTESPIKSQDTLKGKKKHKIKLSTLAKRGRISSSEDQDTDATTGQMSGDMQQKQESDTLSPEFPEYSLGETLEVNVQADKKAEEDIPSGKEDTVSDEVTTKPLDRDGKSTFKWPDLDISGPKLKGATVDITTSKKDTAVTETQVKGRLIPGGPEKAMIKSSGIDVPEETARAEKLEMKTEPVETQRESDKEASKFAKFGIKMPKIKGPEFNLGLSKKDAHDKLSPDTAEGQLLGVSEMEVIPGEGNVSFLKQKMELEKPGVEVKPLQTKGEYEQEGKIKMPNLEMTSTKLKGPEISVSKKDAEFIQPEAKLELKFIESSETDVNKDISGEKQKIGIEHFDLKIKPLQSEGEVKGHGHKIKMPQLGIVLPKVTVLESDISLSKKGKDPTLPEVKGEIKDQEVEGNRSSTKLDVRAPGIKVATKDFEGSSSKSKKSPFKMPRFGAATPTLSSEVSDTKSSEVGVAIDTDVGPPVDVKTKASEIDGRASRFKVPKFGISLPKLRGPETGATSLKKVVDVDVTLLEGEAEVKLTDPEPAEPGLRLEGKTPQVAVQQDFDYSASKPEITMLFPEAKEVKLSQVDGEKGNFSTPVALSEIPELEIQAESQLHGREGKIKLPKMGITLPKVKGPEFHLGLSSKAVDVDQEDLQNTETMLPDTETKVEITVPTADVSLGKAEIQIPTGKVEAGKPEVHTQPILEEPRGRLKMPKLGITMSKGKGPETTKDVEVIHTESKTDAKIPDADFEEQDVKQSPSKFNMPTFRLPKLGLGTPSSTTRAYASEKKAQRDGIDMDIPDEVLAVTIVASSTDTEGPFIDMKTIEADHEGKTHRFKMPSLGFSVPQIKVHDSDIDVTQQKTKAEDKLGDAEQKNKGTEEDSKAPDINVEKDKQRSQGKFKMPNFKLPKFGVDISTTNEEHSTVGKYVIVDGDNVQIPEAIITIDSRASSSSLEGKSADVKMTETKHKSKEIESKIPSLGLSGPDTDLGLSSIDVDANIIERKADVKLLNDDLNKCSIDIKDPAPEIKVLKKEKEGSPSKFKMPTFKLPKFGLSAQSSIEEVPPLDEDVKTGGGETTTSGEGFPVSTEGTSIDIKDPPADLKMTGSENEGRGRKFELPSLGFSVSQTKGPDSETNLSKTDVDITVPDVKMKVKVPDEKCNISSEVEAKAPDLKGLRTEKEGSPSKFKMPTIKLPKFGLSAHSSTKEVPPLDEDVKTGGGETTTSGEGFPVSTEGTSIDIKDSPADLKMTGTENEGKGRKFELPSLGFSVSQTKGPDSETNLSKTDVDVTVPDVKMKVKVPDEKCNISSEVEAKGPDLKGMRTEKEGSISKFKMPTFKLPKFGLSAQSSTKEVPPLNKDVKTGGDETTTSGESFPVSTEGTTIDIKDPPADLKITGTENEGRGRKFELPSLGFSVSQTKGPDSETNLSKTDVDVTVPDVKMKVKVPYEKCNISSEVEAKGPDLKGMRTEKEGSPSKFKMPTFKLPKFGLSAQSSTKEVPSLDKDVKTGGDETTMSEEVIAGSTEGPNIEIRGSSVESKTEGSDSEGEEKKFKLSSLGFSVTQAKGPDMDLSLKTDIDVTQPELKAKVKIPDDELKIISTETETKGPDIRVVSKDTGASPSKFKMPTFKFPKFGLATPSSTEEVPSVDKDLKTGAGETTASEKGPKIDVKTDASKLVQPDHETLNTESDSAVHGSPSKFRLPAFKIPRLSLSRSKAEDESAHAEHEKSEDQLEMKIELKEENISPKLALTSFCDILKSTDVDFDVRKVDQNLDTSTESHEPVVPITKHTDAKDKEAKSKQDATKSPESSGWFKFPKFGLSSPVEQQKIPDKAEQIKDSSPVGETRDEEESPTFSVQSSDAFADISSTITSEPAGSFLPSPTKVKVKNMDDSAAAGLGEMHGGIMTSTTRTELITEVANLPEKITILSSGVSSSSEDTIRLKSGKIHIITSNIQATPESQHAKLLTAVQIQSAEGLALQSEVDEASPWTVQDPLSTPRTVFEKHLVQEMSTERSESKETLVITKQITHVFGTTEPISGETASSIQRLKDSVHSEKMRFFDEAEK</sequence>
<dbReference type="GO" id="GO:0043484">
    <property type="term" value="P:regulation of RNA splicing"/>
    <property type="evidence" value="ECO:0007669"/>
    <property type="project" value="TreeGrafter"/>
</dbReference>
<feature type="compositionally biased region" description="Basic and acidic residues" evidence="3">
    <location>
        <begin position="1789"/>
        <end position="1799"/>
    </location>
</feature>
<dbReference type="GO" id="GO:0032287">
    <property type="term" value="P:peripheral nervous system myelin maintenance"/>
    <property type="evidence" value="ECO:0007669"/>
    <property type="project" value="TreeGrafter"/>
</dbReference>
<evidence type="ECO:0000256" key="1">
    <source>
        <dbReference type="ARBA" id="ARBA00004123"/>
    </source>
</evidence>
<keyword evidence="2" id="KW-0539">Nucleus</keyword>
<feature type="region of interest" description="Disordered" evidence="3">
    <location>
        <begin position="1"/>
        <end position="139"/>
    </location>
</feature>
<feature type="region of interest" description="Disordered" evidence="3">
    <location>
        <begin position="681"/>
        <end position="771"/>
    </location>
</feature>
<feature type="compositionally biased region" description="Basic and acidic residues" evidence="3">
    <location>
        <begin position="1247"/>
        <end position="1265"/>
    </location>
</feature>
<feature type="compositionally biased region" description="Polar residues" evidence="3">
    <location>
        <begin position="1558"/>
        <end position="1573"/>
    </location>
</feature>
<dbReference type="CDD" id="cd00136">
    <property type="entry name" value="PDZ_canonical"/>
    <property type="match status" value="1"/>
</dbReference>
<feature type="compositionally biased region" description="Basic and acidic residues" evidence="3">
    <location>
        <begin position="2116"/>
        <end position="2125"/>
    </location>
</feature>
<evidence type="ECO:0000259" key="4">
    <source>
        <dbReference type="PROSITE" id="PS50106"/>
    </source>
</evidence>
<feature type="compositionally biased region" description="Basic and acidic residues" evidence="3">
    <location>
        <begin position="378"/>
        <end position="409"/>
    </location>
</feature>
<feature type="region of interest" description="Disordered" evidence="3">
    <location>
        <begin position="1043"/>
        <end position="1071"/>
    </location>
</feature>
<dbReference type="InterPro" id="IPR036034">
    <property type="entry name" value="PDZ_sf"/>
</dbReference>
<feature type="region of interest" description="Disordered" evidence="3">
    <location>
        <begin position="2000"/>
        <end position="2021"/>
    </location>
</feature>
<feature type="compositionally biased region" description="Basic and acidic residues" evidence="3">
    <location>
        <begin position="683"/>
        <end position="712"/>
    </location>
</feature>
<evidence type="ECO:0000256" key="2">
    <source>
        <dbReference type="ARBA" id="ARBA00023242"/>
    </source>
</evidence>
<comment type="caution">
    <text evidence="5">The sequence shown here is derived from an EMBL/GenBank/DDBJ whole genome shotgun (WGS) entry which is preliminary data.</text>
</comment>
<protein>
    <recommendedName>
        <fullName evidence="4">PDZ domain-containing protein</fullName>
    </recommendedName>
</protein>
<name>A0AAV9S9L4_9TELE</name>
<feature type="compositionally biased region" description="Basic and acidic residues" evidence="3">
    <location>
        <begin position="1952"/>
        <end position="1973"/>
    </location>
</feature>
<proteinExistence type="predicted"/>
<dbReference type="Proteomes" id="UP001311232">
    <property type="component" value="Unassembled WGS sequence"/>
</dbReference>
<feature type="region of interest" description="Disordered" evidence="3">
    <location>
        <begin position="1633"/>
        <end position="1720"/>
    </location>
</feature>
<feature type="compositionally biased region" description="Basic and acidic residues" evidence="3">
    <location>
        <begin position="1827"/>
        <end position="1840"/>
    </location>
</feature>
<keyword evidence="6" id="KW-1185">Reference proteome</keyword>
<feature type="region of interest" description="Disordered" evidence="3">
    <location>
        <begin position="1147"/>
        <end position="1187"/>
    </location>
</feature>
<dbReference type="PANTHER" id="PTHR23348">
    <property type="entry name" value="PERIAXIN/AHNAK"/>
    <property type="match status" value="1"/>
</dbReference>
<reference evidence="5 6" key="1">
    <citation type="submission" date="2021-06" db="EMBL/GenBank/DDBJ databases">
        <authorList>
            <person name="Palmer J.M."/>
        </authorList>
    </citation>
    <scope>NUCLEOTIDE SEQUENCE [LARGE SCALE GENOMIC DNA]</scope>
    <source>
        <strain evidence="5 6">MEX-2019</strain>
        <tissue evidence="5">Muscle</tissue>
    </source>
</reference>
<dbReference type="SUPFAM" id="SSF50156">
    <property type="entry name" value="PDZ domain-like"/>
    <property type="match status" value="1"/>
</dbReference>
<dbReference type="PROSITE" id="PS50106">
    <property type="entry name" value="PDZ"/>
    <property type="match status" value="1"/>
</dbReference>
<gene>
    <name evidence="5" type="ORF">CRENBAI_023490</name>
</gene>
<feature type="region of interest" description="Disordered" evidence="3">
    <location>
        <begin position="2062"/>
        <end position="2147"/>
    </location>
</feature>
<feature type="compositionally biased region" description="Polar residues" evidence="3">
    <location>
        <begin position="128"/>
        <end position="137"/>
    </location>
</feature>
<feature type="region of interest" description="Disordered" evidence="3">
    <location>
        <begin position="441"/>
        <end position="495"/>
    </location>
</feature>
<feature type="compositionally biased region" description="Basic and acidic residues" evidence="3">
    <location>
        <begin position="1153"/>
        <end position="1186"/>
    </location>
</feature>
<feature type="compositionally biased region" description="Basic and acidic residues" evidence="3">
    <location>
        <begin position="42"/>
        <end position="61"/>
    </location>
</feature>
<feature type="compositionally biased region" description="Polar residues" evidence="3">
    <location>
        <begin position="1413"/>
        <end position="1429"/>
    </location>
</feature>
<dbReference type="SMART" id="SM00228">
    <property type="entry name" value="PDZ"/>
    <property type="match status" value="1"/>
</dbReference>
<feature type="compositionally biased region" description="Basic and acidic residues" evidence="3">
    <location>
        <begin position="1598"/>
        <end position="1618"/>
    </location>
</feature>
<dbReference type="InterPro" id="IPR001478">
    <property type="entry name" value="PDZ"/>
</dbReference>
<feature type="compositionally biased region" description="Basic and acidic residues" evidence="3">
    <location>
        <begin position="68"/>
        <end position="82"/>
    </location>
</feature>
<feature type="region of interest" description="Disordered" evidence="3">
    <location>
        <begin position="1348"/>
        <end position="1431"/>
    </location>
</feature>
<feature type="non-terminal residue" evidence="5">
    <location>
        <position position="1"/>
    </location>
</feature>
<feature type="domain" description="PDZ" evidence="4">
    <location>
        <begin position="127"/>
        <end position="211"/>
    </location>
</feature>
<dbReference type="InterPro" id="IPR052082">
    <property type="entry name" value="Myelin_sheath_structural"/>
</dbReference>
<dbReference type="EMBL" id="JAHHUM010000647">
    <property type="protein sequence ID" value="KAK5618001.1"/>
    <property type="molecule type" value="Genomic_DNA"/>
</dbReference>
<dbReference type="Gene3D" id="2.30.42.10">
    <property type="match status" value="1"/>
</dbReference>
<evidence type="ECO:0000313" key="5">
    <source>
        <dbReference type="EMBL" id="KAK5618001.1"/>
    </source>
</evidence>
<feature type="compositionally biased region" description="Polar residues" evidence="3">
    <location>
        <begin position="1703"/>
        <end position="1718"/>
    </location>
</feature>
<feature type="compositionally biased region" description="Basic and acidic residues" evidence="3">
    <location>
        <begin position="98"/>
        <end position="107"/>
    </location>
</feature>
<feature type="region of interest" description="Disordered" evidence="3">
    <location>
        <begin position="1748"/>
        <end position="1840"/>
    </location>
</feature>
<accession>A0AAV9S9L4</accession>
<evidence type="ECO:0000256" key="3">
    <source>
        <dbReference type="SAM" id="MobiDB-lite"/>
    </source>
</evidence>
<dbReference type="PANTHER" id="PTHR23348:SF16">
    <property type="entry name" value="LEUCINE RICH REPEAT FAMILY PROTEIN"/>
    <property type="match status" value="1"/>
</dbReference>
<dbReference type="GO" id="GO:0005737">
    <property type="term" value="C:cytoplasm"/>
    <property type="evidence" value="ECO:0007669"/>
    <property type="project" value="TreeGrafter"/>
</dbReference>
<feature type="region of interest" description="Disordered" evidence="3">
    <location>
        <begin position="231"/>
        <end position="418"/>
    </location>
</feature>
<feature type="region of interest" description="Disordered" evidence="3">
    <location>
        <begin position="561"/>
        <end position="591"/>
    </location>
</feature>
<feature type="compositionally biased region" description="Basic and acidic residues" evidence="3">
    <location>
        <begin position="2003"/>
        <end position="2021"/>
    </location>
</feature>
<feature type="compositionally biased region" description="Basic and acidic residues" evidence="3">
    <location>
        <begin position="1748"/>
        <end position="1763"/>
    </location>
</feature>
<feature type="region of interest" description="Disordered" evidence="3">
    <location>
        <begin position="1246"/>
        <end position="1269"/>
    </location>
</feature>
<feature type="region of interest" description="Disordered" evidence="3">
    <location>
        <begin position="1598"/>
        <end position="1619"/>
    </location>
</feature>
<dbReference type="GO" id="GO:0005634">
    <property type="term" value="C:nucleus"/>
    <property type="evidence" value="ECO:0007669"/>
    <property type="project" value="UniProtKB-SubCell"/>
</dbReference>
<feature type="region of interest" description="Disordered" evidence="3">
    <location>
        <begin position="1923"/>
        <end position="1987"/>
    </location>
</feature>
<feature type="region of interest" description="Disordered" evidence="3">
    <location>
        <begin position="1461"/>
        <end position="1576"/>
    </location>
</feature>
<evidence type="ECO:0000313" key="6">
    <source>
        <dbReference type="Proteomes" id="UP001311232"/>
    </source>
</evidence>
<feature type="compositionally biased region" description="Basic and acidic residues" evidence="3">
    <location>
        <begin position="468"/>
        <end position="494"/>
    </location>
</feature>
<feature type="compositionally biased region" description="Polar residues" evidence="3">
    <location>
        <begin position="340"/>
        <end position="359"/>
    </location>
</feature>
<feature type="compositionally biased region" description="Basic and acidic residues" evidence="3">
    <location>
        <begin position="1461"/>
        <end position="1473"/>
    </location>
</feature>
<feature type="compositionally biased region" description="Polar residues" evidence="3">
    <location>
        <begin position="296"/>
        <end position="311"/>
    </location>
</feature>
<feature type="compositionally biased region" description="Basic and acidic residues" evidence="3">
    <location>
        <begin position="283"/>
        <end position="294"/>
    </location>
</feature>
<feature type="compositionally biased region" description="Basic and acidic residues" evidence="3">
    <location>
        <begin position="2076"/>
        <end position="2093"/>
    </location>
</feature>